<dbReference type="AlphaFoldDB" id="A0AAE0ERW3"/>
<sequence>MNPKQDFQDAVHSVQDAIAFYTWKAQVNCGWGNQTKPFSTLMVQYVGREAWEGWMSFWRIVGLGLGWLASRLAPPALLVLIVILGIQRHEEERRARHPSSFTDETPFAKAFKKPGRDVYDVIQAMQPSVDSAIPSHREDISSFKKGPCSASWGRADRTRILHSVEATLLAREFEFKARGIGACPRDPLLEPHLCGRISVASIALSRSLTAARVETLRHLRR</sequence>
<reference evidence="2 3" key="1">
    <citation type="journal article" date="2015" name="Genome Biol. Evol.">
        <title>Comparative Genomics of a Bacterivorous Green Alga Reveals Evolutionary Causalities and Consequences of Phago-Mixotrophic Mode of Nutrition.</title>
        <authorList>
            <person name="Burns J.A."/>
            <person name="Paasch A."/>
            <person name="Narechania A."/>
            <person name="Kim E."/>
        </authorList>
    </citation>
    <scope>NUCLEOTIDE SEQUENCE [LARGE SCALE GENOMIC DNA]</scope>
    <source>
        <strain evidence="2 3">PLY_AMNH</strain>
    </source>
</reference>
<keyword evidence="1" id="KW-0472">Membrane</keyword>
<dbReference type="Proteomes" id="UP001190700">
    <property type="component" value="Unassembled WGS sequence"/>
</dbReference>
<gene>
    <name evidence="2" type="ORF">CYMTET_52195</name>
</gene>
<comment type="caution">
    <text evidence="2">The sequence shown here is derived from an EMBL/GenBank/DDBJ whole genome shotgun (WGS) entry which is preliminary data.</text>
</comment>
<evidence type="ECO:0000313" key="3">
    <source>
        <dbReference type="Proteomes" id="UP001190700"/>
    </source>
</evidence>
<protein>
    <submittedName>
        <fullName evidence="2">Uncharacterized protein</fullName>
    </submittedName>
</protein>
<proteinExistence type="predicted"/>
<evidence type="ECO:0000313" key="2">
    <source>
        <dbReference type="EMBL" id="KAK3237757.1"/>
    </source>
</evidence>
<keyword evidence="1" id="KW-0812">Transmembrane</keyword>
<keyword evidence="3" id="KW-1185">Reference proteome</keyword>
<name>A0AAE0ERW3_9CHLO</name>
<dbReference type="EMBL" id="LGRX02034462">
    <property type="protein sequence ID" value="KAK3237757.1"/>
    <property type="molecule type" value="Genomic_DNA"/>
</dbReference>
<accession>A0AAE0ERW3</accession>
<evidence type="ECO:0000256" key="1">
    <source>
        <dbReference type="SAM" id="Phobius"/>
    </source>
</evidence>
<feature type="transmembrane region" description="Helical" evidence="1">
    <location>
        <begin position="57"/>
        <end position="86"/>
    </location>
</feature>
<organism evidence="2 3">
    <name type="scientific">Cymbomonas tetramitiformis</name>
    <dbReference type="NCBI Taxonomy" id="36881"/>
    <lineage>
        <taxon>Eukaryota</taxon>
        <taxon>Viridiplantae</taxon>
        <taxon>Chlorophyta</taxon>
        <taxon>Pyramimonadophyceae</taxon>
        <taxon>Pyramimonadales</taxon>
        <taxon>Pyramimonadaceae</taxon>
        <taxon>Cymbomonas</taxon>
    </lineage>
</organism>
<keyword evidence="1" id="KW-1133">Transmembrane helix</keyword>